<dbReference type="Proteomes" id="UP000306985">
    <property type="component" value="Unassembled WGS sequence"/>
</dbReference>
<protein>
    <submittedName>
        <fullName evidence="2">Uncharacterized protein</fullName>
    </submittedName>
</protein>
<evidence type="ECO:0000256" key="1">
    <source>
        <dbReference type="SAM" id="MobiDB-lite"/>
    </source>
</evidence>
<name>A0A4U6Q903_9ACTN</name>
<evidence type="ECO:0000313" key="3">
    <source>
        <dbReference type="Proteomes" id="UP000306985"/>
    </source>
</evidence>
<dbReference type="RefSeq" id="WP_137451617.1">
    <property type="nucleotide sequence ID" value="NZ_SZZH01000007.1"/>
</dbReference>
<accession>A0A4U6Q903</accession>
<feature type="region of interest" description="Disordered" evidence="1">
    <location>
        <begin position="1"/>
        <end position="29"/>
    </location>
</feature>
<gene>
    <name evidence="2" type="ORF">FDO65_20520</name>
</gene>
<dbReference type="EMBL" id="SZZH01000007">
    <property type="protein sequence ID" value="TKV56348.1"/>
    <property type="molecule type" value="Genomic_DNA"/>
</dbReference>
<reference evidence="2 3" key="1">
    <citation type="submission" date="2019-05" db="EMBL/GenBank/DDBJ databases">
        <title>Nakamurella sp. N5BH11, whole genome shotgun sequence.</title>
        <authorList>
            <person name="Tuo L."/>
        </authorList>
    </citation>
    <scope>NUCLEOTIDE SEQUENCE [LARGE SCALE GENOMIC DNA]</scope>
    <source>
        <strain evidence="2 3">N5BH11</strain>
    </source>
</reference>
<sequence length="119" mass="13092">MFSSVSHAVRTRSTGPRPRPSRHRRSTGESLVDALIDRVHHEQVGPFVVGLPSGDTFLVSGSHLRRRTGGHPTHLREFGTGDPVGRRGRVTVQGLHGTWTYVLDLRTGHVEHLSPGHRG</sequence>
<keyword evidence="3" id="KW-1185">Reference proteome</keyword>
<organism evidence="2 3">
    <name type="scientific">Nakamurella flava</name>
    <dbReference type="NCBI Taxonomy" id="2576308"/>
    <lineage>
        <taxon>Bacteria</taxon>
        <taxon>Bacillati</taxon>
        <taxon>Actinomycetota</taxon>
        <taxon>Actinomycetes</taxon>
        <taxon>Nakamurellales</taxon>
        <taxon>Nakamurellaceae</taxon>
        <taxon>Nakamurella</taxon>
    </lineage>
</organism>
<comment type="caution">
    <text evidence="2">The sequence shown here is derived from an EMBL/GenBank/DDBJ whole genome shotgun (WGS) entry which is preliminary data.</text>
</comment>
<dbReference type="AlphaFoldDB" id="A0A4U6Q903"/>
<evidence type="ECO:0000313" key="2">
    <source>
        <dbReference type="EMBL" id="TKV56348.1"/>
    </source>
</evidence>
<proteinExistence type="predicted"/>